<gene>
    <name evidence="2" type="ORF">AOG27_12950</name>
    <name evidence="3" type="ORF">PQI24_04375</name>
</gene>
<protein>
    <recommendedName>
        <fullName evidence="6">PepSY domain-containing protein</fullName>
    </recommendedName>
</protein>
<keyword evidence="1" id="KW-0732">Signal</keyword>
<dbReference type="EMBL" id="LJTC01000008">
    <property type="protein sequence ID" value="KPM82990.1"/>
    <property type="molecule type" value="Genomic_DNA"/>
</dbReference>
<evidence type="ECO:0000313" key="4">
    <source>
        <dbReference type="Proteomes" id="UP000050378"/>
    </source>
</evidence>
<evidence type="ECO:0000313" key="2">
    <source>
        <dbReference type="EMBL" id="KPM82990.1"/>
    </source>
</evidence>
<evidence type="ECO:0000313" key="5">
    <source>
        <dbReference type="Proteomes" id="UP001377972"/>
    </source>
</evidence>
<reference evidence="2 4" key="1">
    <citation type="submission" date="2015-09" db="EMBL/GenBank/DDBJ databases">
        <title>Draft Genome Sequence of Pseudoalteromonas lipolytica UCD-48B.</title>
        <authorList>
            <person name="Krusor M."/>
            <person name="Coil D.A."/>
            <person name="Lang J.M."/>
            <person name="Eisen J.A."/>
            <person name="Alexiev A."/>
        </authorList>
    </citation>
    <scope>NUCLEOTIDE SEQUENCE [LARGE SCALE GENOMIC DNA]</scope>
    <source>
        <strain evidence="2 4">UCD-48B</strain>
    </source>
</reference>
<dbReference type="RefSeq" id="WP_054553439.1">
    <property type="nucleotide sequence ID" value="NZ_JAQPZS010000003.1"/>
</dbReference>
<comment type="caution">
    <text evidence="2">The sequence shown here is derived from an EMBL/GenBank/DDBJ whole genome shotgun (WGS) entry which is preliminary data.</text>
</comment>
<name>A0A0P7E6N8_9GAMM</name>
<sequence length="177" mass="19786">MKKLVLTCLCLISGLAFAASSAIFNMLDSSTAPAPTEVLYNIEQHYAKNAVIVEFELEIENGQSVFEVTLYEAKKQRFIELLLDSAGKVIELEYEAPELDEQEEIAAANLMSRKGYTLHGLVTQLDSEPTHYLIEAQLEQDMGITYMVATFVTSKGRHKKAIDLETGKNLPLLRWGN</sequence>
<dbReference type="PATRIC" id="fig|570156.3.peg.3690"/>
<reference evidence="3 5" key="2">
    <citation type="submission" date="2023-01" db="EMBL/GenBank/DDBJ databases">
        <title>Trichodesmium-associated heterotrophic epibiont bacteria.</title>
        <authorList>
            <person name="Cleveland C.S."/>
            <person name="Webb E.A."/>
        </authorList>
    </citation>
    <scope>NUCLEOTIDE SEQUENCE [LARGE SCALE GENOMIC DNA]</scope>
    <source>
        <strain evidence="3 5">USCH2</strain>
    </source>
</reference>
<feature type="chain" id="PRO_5006138318" description="PepSY domain-containing protein" evidence="1">
    <location>
        <begin position="19"/>
        <end position="177"/>
    </location>
</feature>
<dbReference type="Proteomes" id="UP001377972">
    <property type="component" value="Unassembled WGS sequence"/>
</dbReference>
<dbReference type="EMBL" id="JAQPZS010000003">
    <property type="protein sequence ID" value="MEJ6495252.1"/>
    <property type="molecule type" value="Genomic_DNA"/>
</dbReference>
<dbReference type="OrthoDB" id="6384217at2"/>
<feature type="signal peptide" evidence="1">
    <location>
        <begin position="1"/>
        <end position="18"/>
    </location>
</feature>
<evidence type="ECO:0008006" key="6">
    <source>
        <dbReference type="Google" id="ProtNLM"/>
    </source>
</evidence>
<proteinExistence type="predicted"/>
<evidence type="ECO:0000256" key="1">
    <source>
        <dbReference type="SAM" id="SignalP"/>
    </source>
</evidence>
<accession>A0A0P7E6N8</accession>
<evidence type="ECO:0000313" key="3">
    <source>
        <dbReference type="EMBL" id="MEJ6495252.1"/>
    </source>
</evidence>
<organism evidence="2 4">
    <name type="scientific">Pseudoalteromonas lipolytica</name>
    <dbReference type="NCBI Taxonomy" id="570156"/>
    <lineage>
        <taxon>Bacteria</taxon>
        <taxon>Pseudomonadati</taxon>
        <taxon>Pseudomonadota</taxon>
        <taxon>Gammaproteobacteria</taxon>
        <taxon>Alteromonadales</taxon>
        <taxon>Pseudoalteromonadaceae</taxon>
        <taxon>Pseudoalteromonas</taxon>
    </lineage>
</organism>
<dbReference type="Proteomes" id="UP000050378">
    <property type="component" value="Unassembled WGS sequence"/>
</dbReference>
<dbReference type="STRING" id="570156.AOG27_12950"/>
<keyword evidence="5" id="KW-1185">Reference proteome</keyword>
<dbReference type="AlphaFoldDB" id="A0A0P7E6N8"/>